<dbReference type="PANTHER" id="PTHR30579">
    <property type="entry name" value="TRANSCRIPTIONAL REGULATOR"/>
    <property type="match status" value="1"/>
</dbReference>
<dbReference type="InterPro" id="IPR005119">
    <property type="entry name" value="LysR_subst-bd"/>
</dbReference>
<dbReference type="InterPro" id="IPR036388">
    <property type="entry name" value="WH-like_DNA-bd_sf"/>
</dbReference>
<dbReference type="KEGG" id="pacs:FAZ98_16070"/>
<dbReference type="AlphaFoldDB" id="A0A7Z2GK71"/>
<dbReference type="GO" id="GO:0003677">
    <property type="term" value="F:DNA binding"/>
    <property type="evidence" value="ECO:0007669"/>
    <property type="project" value="UniProtKB-KW"/>
</dbReference>
<dbReference type="Gene3D" id="1.10.10.10">
    <property type="entry name" value="Winged helix-like DNA-binding domain superfamily/Winged helix DNA-binding domain"/>
    <property type="match status" value="1"/>
</dbReference>
<protein>
    <submittedName>
        <fullName evidence="6">Transcriptional regulator LrhA</fullName>
    </submittedName>
</protein>
<keyword evidence="4" id="KW-0804">Transcription</keyword>
<evidence type="ECO:0000259" key="5">
    <source>
        <dbReference type="PROSITE" id="PS50931"/>
    </source>
</evidence>
<evidence type="ECO:0000313" key="7">
    <source>
        <dbReference type="Proteomes" id="UP000433577"/>
    </source>
</evidence>
<dbReference type="Pfam" id="PF03466">
    <property type="entry name" value="LysR_substrate"/>
    <property type="match status" value="1"/>
</dbReference>
<dbReference type="Gene3D" id="3.40.190.10">
    <property type="entry name" value="Periplasmic binding protein-like II"/>
    <property type="match status" value="2"/>
</dbReference>
<evidence type="ECO:0000256" key="1">
    <source>
        <dbReference type="ARBA" id="ARBA00009437"/>
    </source>
</evidence>
<dbReference type="EMBL" id="CP046914">
    <property type="protein sequence ID" value="QGZ63317.1"/>
    <property type="molecule type" value="Genomic_DNA"/>
</dbReference>
<dbReference type="SUPFAM" id="SSF53850">
    <property type="entry name" value="Periplasmic binding protein-like II"/>
    <property type="match status" value="1"/>
</dbReference>
<dbReference type="SUPFAM" id="SSF46785">
    <property type="entry name" value="Winged helix' DNA-binding domain"/>
    <property type="match status" value="1"/>
</dbReference>
<comment type="similarity">
    <text evidence="1">Belongs to the LysR transcriptional regulatory family.</text>
</comment>
<organism evidence="6 7">
    <name type="scientific">Paraburkholderia acidisoli</name>
    <dbReference type="NCBI Taxonomy" id="2571748"/>
    <lineage>
        <taxon>Bacteria</taxon>
        <taxon>Pseudomonadati</taxon>
        <taxon>Pseudomonadota</taxon>
        <taxon>Betaproteobacteria</taxon>
        <taxon>Burkholderiales</taxon>
        <taxon>Burkholderiaceae</taxon>
        <taxon>Paraburkholderia</taxon>
    </lineage>
</organism>
<proteinExistence type="inferred from homology"/>
<dbReference type="Pfam" id="PF00126">
    <property type="entry name" value="HTH_1"/>
    <property type="match status" value="1"/>
</dbReference>
<dbReference type="RefSeq" id="WP_158952310.1">
    <property type="nucleotide sequence ID" value="NZ_CP046914.1"/>
</dbReference>
<dbReference type="OrthoDB" id="9789529at2"/>
<keyword evidence="3" id="KW-0238">DNA-binding</keyword>
<reference evidence="6 7" key="1">
    <citation type="submission" date="2019-12" db="EMBL/GenBank/DDBJ databases">
        <title>Paraburkholderia acidiphila 7Q-K02 sp. nov and Paraburkholderia acidisoli DHF22 sp. nov., two strains isolated from forest soil.</title>
        <authorList>
            <person name="Gao Z."/>
            <person name="Qiu L."/>
        </authorList>
    </citation>
    <scope>NUCLEOTIDE SEQUENCE [LARGE SCALE GENOMIC DNA]</scope>
    <source>
        <strain evidence="6 7">DHF22</strain>
    </source>
</reference>
<evidence type="ECO:0000256" key="2">
    <source>
        <dbReference type="ARBA" id="ARBA00023015"/>
    </source>
</evidence>
<accession>A0A7Z2GK71</accession>
<evidence type="ECO:0000256" key="3">
    <source>
        <dbReference type="ARBA" id="ARBA00023125"/>
    </source>
</evidence>
<dbReference type="InterPro" id="IPR036390">
    <property type="entry name" value="WH_DNA-bd_sf"/>
</dbReference>
<dbReference type="PROSITE" id="PS50931">
    <property type="entry name" value="HTH_LYSR"/>
    <property type="match status" value="1"/>
</dbReference>
<keyword evidence="7" id="KW-1185">Reference proteome</keyword>
<name>A0A7Z2GK71_9BURK</name>
<dbReference type="GO" id="GO:0003700">
    <property type="term" value="F:DNA-binding transcription factor activity"/>
    <property type="evidence" value="ECO:0007669"/>
    <property type="project" value="InterPro"/>
</dbReference>
<dbReference type="InterPro" id="IPR050176">
    <property type="entry name" value="LTTR"/>
</dbReference>
<feature type="domain" description="HTH lysR-type" evidence="5">
    <location>
        <begin position="6"/>
        <end position="63"/>
    </location>
</feature>
<keyword evidence="2" id="KW-0805">Transcription regulation</keyword>
<dbReference type="PRINTS" id="PR00039">
    <property type="entry name" value="HTHLYSR"/>
</dbReference>
<sequence>MSLVNLDIELLRTFVAIVERESFAAAADAVHRTQSAVTQQMQRLETQIDKPLFRKQGREKRLTEDGLKLLEYSRRLLALNDEACSAISGSTLTGEVRLGAPVDVADSMLPNLLQRFSKMFPSLRMTIDVGRSPFLMEAMKRGEIDMAISPREHPEFRRITLRTSPAVWICAADYRYDRTEPLDLIIADEPSLFRRTALDHLERAGIAWRITYVAPTLPGIRAAVRAGLGVTARSVEMMSPDFRVLGELDGLPRLPDVTYNLYLGAAPNLAARRLFDSLEAVRM</sequence>
<dbReference type="InterPro" id="IPR000847">
    <property type="entry name" value="LysR_HTH_N"/>
</dbReference>
<gene>
    <name evidence="6" type="primary">lrhA</name>
    <name evidence="6" type="ORF">FAZ98_16070</name>
</gene>
<dbReference type="PANTHER" id="PTHR30579:SF7">
    <property type="entry name" value="HTH-TYPE TRANSCRIPTIONAL REGULATOR LRHA-RELATED"/>
    <property type="match status" value="1"/>
</dbReference>
<evidence type="ECO:0000313" key="6">
    <source>
        <dbReference type="EMBL" id="QGZ63317.1"/>
    </source>
</evidence>
<dbReference type="Proteomes" id="UP000433577">
    <property type="component" value="Chromosome 2"/>
</dbReference>
<evidence type="ECO:0000256" key="4">
    <source>
        <dbReference type="ARBA" id="ARBA00023163"/>
    </source>
</evidence>